<reference evidence="3 4" key="1">
    <citation type="journal article" date="2022" name="Cell">
        <title>Repeat-based holocentromeres influence genome architecture and karyotype evolution.</title>
        <authorList>
            <person name="Hofstatter P.G."/>
            <person name="Thangavel G."/>
            <person name="Lux T."/>
            <person name="Neumann P."/>
            <person name="Vondrak T."/>
            <person name="Novak P."/>
            <person name="Zhang M."/>
            <person name="Costa L."/>
            <person name="Castellani M."/>
            <person name="Scott A."/>
            <person name="Toegelov H."/>
            <person name="Fuchs J."/>
            <person name="Mata-Sucre Y."/>
            <person name="Dias Y."/>
            <person name="Vanzela A.L.L."/>
            <person name="Huettel B."/>
            <person name="Almeida C.C.S."/>
            <person name="Simkova H."/>
            <person name="Souza G."/>
            <person name="Pedrosa-Harand A."/>
            <person name="Macas J."/>
            <person name="Mayer K.F.X."/>
            <person name="Houben A."/>
            <person name="Marques A."/>
        </authorList>
    </citation>
    <scope>NUCLEOTIDE SEQUENCE [LARGE SCALE GENOMIC DNA]</scope>
    <source>
        <strain evidence="3">RhyTen1mFocal</strain>
    </source>
</reference>
<name>A0AAD6EPF6_9POAL</name>
<keyword evidence="4" id="KW-1185">Reference proteome</keyword>
<dbReference type="Pfam" id="PF04782">
    <property type="entry name" value="DUF632"/>
    <property type="match status" value="1"/>
</dbReference>
<evidence type="ECO:0000313" key="3">
    <source>
        <dbReference type="EMBL" id="KAJ3696311.1"/>
    </source>
</evidence>
<dbReference type="PANTHER" id="PTHR21450">
    <property type="entry name" value="PROTEIN ALTERED PHOSPHATE STARVATION RESPONSE 1"/>
    <property type="match status" value="1"/>
</dbReference>
<dbReference type="Proteomes" id="UP001210211">
    <property type="component" value="Unassembled WGS sequence"/>
</dbReference>
<comment type="caution">
    <text evidence="3">The sequence shown here is derived from an EMBL/GenBank/DDBJ whole genome shotgun (WGS) entry which is preliminary data.</text>
</comment>
<evidence type="ECO:0000313" key="4">
    <source>
        <dbReference type="Proteomes" id="UP001210211"/>
    </source>
</evidence>
<dbReference type="InterPro" id="IPR006867">
    <property type="entry name" value="DUF632"/>
</dbReference>
<gene>
    <name evidence="3" type="ORF">LUZ61_000016</name>
    <name evidence="2" type="ORF">LUZ61_021055</name>
</gene>
<dbReference type="PANTHER" id="PTHR21450:SF7">
    <property type="entry name" value="DNA LIGASE (DUF630 AND DUF632)"/>
    <property type="match status" value="1"/>
</dbReference>
<dbReference type="AlphaFoldDB" id="A0AAD6EPF6"/>
<protein>
    <recommendedName>
        <fullName evidence="1">DUF632 domain-containing protein</fullName>
    </recommendedName>
</protein>
<sequence>MRERIAGGRNGKGLLLEGGREREIEDREGRHWSDGGIGRRGKCHRHKLPSRAITEARWSLTQRNFISYLNDRMHYHSNFSDNRGQIDYSAMVMKIITWSRSFKGLHNGENEKDDLDNEEWETLATVLDKMLAWEKKLFDEVKAGELMKIEYQRKIALLNKQKKNSASIEALEKTKAAMNHFHTRYIVDMQILDCTVSEIQHLRDNQLYPKLVALADGMSKMWGEMYKHHEGQRKLVLSLANSETTEHHYGHTSQLCRIVEEWHSHFSDLVTRQKDYIQSLNSWLKLNLILLESSLKEKVSSPPRPQQPPIQAFLYAWNENLGRLPDDLAKSAINRFLAVLNTINTLQQDEIKQKEKYLKTRKEYERKCRSFEDWYQRYSHKNVPAETDPTEGVTAQKDQVAERKFFVESLKSRLDDELEVHNKLARQVREKSLTSLNTHLPELFRDLSDFSRACFEMHSNLR</sequence>
<feature type="domain" description="DUF632" evidence="1">
    <location>
        <begin position="71"/>
        <end position="341"/>
    </location>
</feature>
<dbReference type="EMBL" id="JAMRDG010000001">
    <property type="protein sequence ID" value="KAJ3696311.1"/>
    <property type="molecule type" value="Genomic_DNA"/>
</dbReference>
<accession>A0AAD6EPF6</accession>
<proteinExistence type="predicted"/>
<dbReference type="EMBL" id="JAMRDG010000002">
    <property type="protein sequence ID" value="KAJ3691891.1"/>
    <property type="molecule type" value="Genomic_DNA"/>
</dbReference>
<organism evidence="3 4">
    <name type="scientific">Rhynchospora tenuis</name>
    <dbReference type="NCBI Taxonomy" id="198213"/>
    <lineage>
        <taxon>Eukaryota</taxon>
        <taxon>Viridiplantae</taxon>
        <taxon>Streptophyta</taxon>
        <taxon>Embryophyta</taxon>
        <taxon>Tracheophyta</taxon>
        <taxon>Spermatophyta</taxon>
        <taxon>Magnoliopsida</taxon>
        <taxon>Liliopsida</taxon>
        <taxon>Poales</taxon>
        <taxon>Cyperaceae</taxon>
        <taxon>Cyperoideae</taxon>
        <taxon>Rhynchosporeae</taxon>
        <taxon>Rhynchospora</taxon>
    </lineage>
</organism>
<evidence type="ECO:0000313" key="2">
    <source>
        <dbReference type="EMBL" id="KAJ3691891.1"/>
    </source>
</evidence>
<evidence type="ECO:0000259" key="1">
    <source>
        <dbReference type="Pfam" id="PF04782"/>
    </source>
</evidence>